<proteinExistence type="predicted"/>
<organism evidence="1">
    <name type="scientific">uncultured archaeal virus</name>
    <dbReference type="NCBI Taxonomy" id="1960247"/>
    <lineage>
        <taxon>Viruses</taxon>
        <taxon>environmental samples</taxon>
    </lineage>
</organism>
<evidence type="ECO:0000313" key="1">
    <source>
        <dbReference type="EMBL" id="AQQ75436.1"/>
    </source>
</evidence>
<name>A0A1S5Y2U9_9VIRU</name>
<protein>
    <submittedName>
        <fullName evidence="1">Uncharacterized protein</fullName>
    </submittedName>
</protein>
<sequence length="100" mass="11875">METYRVLQRLFILGHRKGKTGNIIKEAIGIKIATHFLKNIFNMEVTHRPAHHFGFRIKYNINNVFPDLIVLKENDREIIEVKFTSRLKMIDLKIRDAEKE</sequence>
<dbReference type="EMBL" id="KY229234">
    <property type="protein sequence ID" value="AQQ75436.1"/>
    <property type="molecule type" value="Genomic_DNA"/>
</dbReference>
<gene>
    <name evidence="1" type="ORF">JdFRA1000001_03</name>
</gene>
<reference evidence="1" key="1">
    <citation type="journal article" date="2017" name="MBio">
        <title>Viruses in the Oceanic Basement.</title>
        <authorList>
            <person name="Nigro O.D."/>
            <person name="Jungbluth S.P."/>
            <person name="Steward G.F."/>
            <person name="Rappe M.S."/>
        </authorList>
    </citation>
    <scope>NUCLEOTIDE SEQUENCE</scope>
    <source>
        <strain evidence="1">JdFRA1000001</strain>
    </source>
</reference>
<accession>A0A1S5Y2U9</accession>